<dbReference type="InterPro" id="IPR036688">
    <property type="entry name" value="MoeA_C_domain_IV_sf"/>
</dbReference>
<dbReference type="InterPro" id="IPR036135">
    <property type="entry name" value="MoeA_linker/N_sf"/>
</dbReference>
<dbReference type="InterPro" id="IPR005111">
    <property type="entry name" value="MoeA_C_domain_IV"/>
</dbReference>
<accession>A0A1M4RYQ6</accession>
<comment type="catalytic activity">
    <reaction evidence="6">
        <text>adenylyl-molybdopterin + molybdate = Mo-molybdopterin + AMP + H(+)</text>
        <dbReference type="Rhea" id="RHEA:35047"/>
        <dbReference type="ChEBI" id="CHEBI:15378"/>
        <dbReference type="ChEBI" id="CHEBI:36264"/>
        <dbReference type="ChEBI" id="CHEBI:62727"/>
        <dbReference type="ChEBI" id="CHEBI:71302"/>
        <dbReference type="ChEBI" id="CHEBI:456215"/>
        <dbReference type="EC" id="2.10.1.1"/>
    </reaction>
</comment>
<protein>
    <recommendedName>
        <fullName evidence="7">Molybdopterin molybdenumtransferase</fullName>
        <ecNumber evidence="7">2.10.1.1</ecNumber>
    </recommendedName>
</protein>
<evidence type="ECO:0000256" key="1">
    <source>
        <dbReference type="ARBA" id="ARBA00002901"/>
    </source>
</evidence>
<proteinExistence type="inferred from homology"/>
<dbReference type="GO" id="GO:0006777">
    <property type="term" value="P:Mo-molybdopterin cofactor biosynthetic process"/>
    <property type="evidence" value="ECO:0007669"/>
    <property type="project" value="UniProtKB-UniRule"/>
</dbReference>
<sequence>MRGTPGNPAGQEEDEAHMRTVAEHLAACLEIARAAAPLDVVLLDAVGCVLAEDVVADLDLPAVDLAGLDGYAVAAADVADAAAGSPVTLEVMDAVRAGDMRPTRLVPGAAILIDSGAPLPLGADAVVPWTDTDRGESRVQVRAMVTAGENVRRRAEDVQAGTTVLPQGSRISARQIALLAGIGRHRVKVHPAPRVVIISVGDELVEPDGSREAGDVFDANGHALACAVTDAGGQAFRVAAVPDELGALAETIEDQLVRADVLITTGGLSVGQGDTVKDVLTPLGTVRFDSVAMSPGRQLGVGTIEGTPIFCLPGDPVSAQIAFETFIRPVLRQIAGWQDLHRASVPATLASGWHSPARKRQFVPVHLSGSPARGYTAEPTGRPGTTRLLALAQANAIAVVPEDTQTIVAGDTLYCLLLDA</sequence>
<keyword evidence="7" id="KW-0808">Transferase</keyword>
<dbReference type="NCBIfam" id="NF045515">
    <property type="entry name" value="Glp_gephyrin"/>
    <property type="match status" value="1"/>
</dbReference>
<dbReference type="GO" id="GO:0061599">
    <property type="term" value="F:molybdopterin molybdotransferase activity"/>
    <property type="evidence" value="ECO:0007669"/>
    <property type="project" value="UniProtKB-UniRule"/>
</dbReference>
<comment type="pathway">
    <text evidence="2 7">Cofactor biosynthesis; molybdopterin biosynthesis.</text>
</comment>
<dbReference type="InterPro" id="IPR038987">
    <property type="entry name" value="MoeA-like"/>
</dbReference>
<evidence type="ECO:0000313" key="9">
    <source>
        <dbReference type="EMBL" id="SHE25106.1"/>
    </source>
</evidence>
<evidence type="ECO:0000256" key="3">
    <source>
        <dbReference type="ARBA" id="ARBA00010763"/>
    </source>
</evidence>
<evidence type="ECO:0000256" key="4">
    <source>
        <dbReference type="ARBA" id="ARBA00022505"/>
    </source>
</evidence>
<evidence type="ECO:0000256" key="7">
    <source>
        <dbReference type="RuleBase" id="RU365090"/>
    </source>
</evidence>
<dbReference type="Gene3D" id="2.170.190.11">
    <property type="entry name" value="Molybdopterin biosynthesis moea protein, domain 3"/>
    <property type="match status" value="1"/>
</dbReference>
<keyword evidence="4 7" id="KW-0500">Molybdenum</keyword>
<gene>
    <name evidence="9" type="ORF">ACGLYG10_1319</name>
</gene>
<keyword evidence="7" id="KW-0479">Metal-binding</keyword>
<name>A0A1M4RYQ6_9ACTO</name>
<dbReference type="Pfam" id="PF00994">
    <property type="entry name" value="MoCF_biosynth"/>
    <property type="match status" value="1"/>
</dbReference>
<dbReference type="InterPro" id="IPR036425">
    <property type="entry name" value="MoaB/Mog-like_dom_sf"/>
</dbReference>
<reference evidence="10" key="1">
    <citation type="submission" date="2016-09" db="EMBL/GenBank/DDBJ databases">
        <authorList>
            <person name="Strepis N."/>
        </authorList>
    </citation>
    <scope>NUCLEOTIDE SEQUENCE [LARGE SCALE GENOMIC DNA]</scope>
</reference>
<keyword evidence="10" id="KW-1185">Reference proteome</keyword>
<comment type="function">
    <text evidence="1 7">Catalyzes the insertion of molybdate into adenylated molybdopterin with the concomitant release of AMP.</text>
</comment>
<dbReference type="Pfam" id="PF03454">
    <property type="entry name" value="MoeA_C"/>
    <property type="match status" value="1"/>
</dbReference>
<dbReference type="NCBIfam" id="TIGR00177">
    <property type="entry name" value="molyb_syn"/>
    <property type="match status" value="1"/>
</dbReference>
<comment type="similarity">
    <text evidence="3 7">Belongs to the MoeA family.</text>
</comment>
<evidence type="ECO:0000256" key="6">
    <source>
        <dbReference type="ARBA" id="ARBA00047317"/>
    </source>
</evidence>
<dbReference type="Gene3D" id="3.90.105.10">
    <property type="entry name" value="Molybdopterin biosynthesis moea protein, domain 2"/>
    <property type="match status" value="1"/>
</dbReference>
<dbReference type="PANTHER" id="PTHR10192">
    <property type="entry name" value="MOLYBDOPTERIN BIOSYNTHESIS PROTEIN"/>
    <property type="match status" value="1"/>
</dbReference>
<dbReference type="GO" id="GO:0005829">
    <property type="term" value="C:cytosol"/>
    <property type="evidence" value="ECO:0007669"/>
    <property type="project" value="TreeGrafter"/>
</dbReference>
<dbReference type="InterPro" id="IPR005110">
    <property type="entry name" value="MoeA_linker/N"/>
</dbReference>
<dbReference type="EMBL" id="FQTT01000009">
    <property type="protein sequence ID" value="SHE25106.1"/>
    <property type="molecule type" value="Genomic_DNA"/>
</dbReference>
<evidence type="ECO:0000259" key="8">
    <source>
        <dbReference type="SMART" id="SM00852"/>
    </source>
</evidence>
<dbReference type="Gene3D" id="2.40.340.10">
    <property type="entry name" value="MoeA, C-terminal, domain IV"/>
    <property type="match status" value="1"/>
</dbReference>
<comment type="cofactor">
    <cofactor evidence="7">
        <name>Mg(2+)</name>
        <dbReference type="ChEBI" id="CHEBI:18420"/>
    </cofactor>
</comment>
<dbReference type="Gene3D" id="3.40.980.10">
    <property type="entry name" value="MoaB/Mog-like domain"/>
    <property type="match status" value="1"/>
</dbReference>
<keyword evidence="5 7" id="KW-0501">Molybdenum cofactor biosynthesis</keyword>
<feature type="domain" description="MoaB/Mog" evidence="8">
    <location>
        <begin position="196"/>
        <end position="333"/>
    </location>
</feature>
<evidence type="ECO:0000313" key="10">
    <source>
        <dbReference type="Proteomes" id="UP000184291"/>
    </source>
</evidence>
<organism evidence="9 10">
    <name type="scientific">Actinomyces glycerinitolerans</name>
    <dbReference type="NCBI Taxonomy" id="1892869"/>
    <lineage>
        <taxon>Bacteria</taxon>
        <taxon>Bacillati</taxon>
        <taxon>Actinomycetota</taxon>
        <taxon>Actinomycetes</taxon>
        <taxon>Actinomycetales</taxon>
        <taxon>Actinomycetaceae</taxon>
        <taxon>Actinomyces</taxon>
    </lineage>
</organism>
<dbReference type="SUPFAM" id="SSF63882">
    <property type="entry name" value="MoeA N-terminal region -like"/>
    <property type="match status" value="1"/>
</dbReference>
<dbReference type="GO" id="GO:0046872">
    <property type="term" value="F:metal ion binding"/>
    <property type="evidence" value="ECO:0007669"/>
    <property type="project" value="UniProtKB-UniRule"/>
</dbReference>
<dbReference type="UniPathway" id="UPA00344"/>
<dbReference type="SUPFAM" id="SSF63867">
    <property type="entry name" value="MoeA C-terminal domain-like"/>
    <property type="match status" value="1"/>
</dbReference>
<dbReference type="InterPro" id="IPR001453">
    <property type="entry name" value="MoaB/Mog_dom"/>
</dbReference>
<dbReference type="SUPFAM" id="SSF53218">
    <property type="entry name" value="Molybdenum cofactor biosynthesis proteins"/>
    <property type="match status" value="1"/>
</dbReference>
<evidence type="ECO:0000256" key="2">
    <source>
        <dbReference type="ARBA" id="ARBA00005046"/>
    </source>
</evidence>
<evidence type="ECO:0000256" key="5">
    <source>
        <dbReference type="ARBA" id="ARBA00023150"/>
    </source>
</evidence>
<dbReference type="SMART" id="SM00852">
    <property type="entry name" value="MoCF_biosynth"/>
    <property type="match status" value="1"/>
</dbReference>
<keyword evidence="7" id="KW-0460">Magnesium</keyword>
<dbReference type="Proteomes" id="UP000184291">
    <property type="component" value="Unassembled WGS sequence"/>
</dbReference>
<dbReference type="AlphaFoldDB" id="A0A1M4RYQ6"/>
<dbReference type="Pfam" id="PF03453">
    <property type="entry name" value="MoeA_N"/>
    <property type="match status" value="1"/>
</dbReference>
<dbReference type="EC" id="2.10.1.1" evidence="7"/>
<dbReference type="CDD" id="cd00887">
    <property type="entry name" value="MoeA"/>
    <property type="match status" value="1"/>
</dbReference>
<dbReference type="STRING" id="1892869.ACGLYG10_1319"/>
<dbReference type="PANTHER" id="PTHR10192:SF5">
    <property type="entry name" value="GEPHYRIN"/>
    <property type="match status" value="1"/>
</dbReference>